<dbReference type="RefSeq" id="WP_070981062.1">
    <property type="nucleotide sequence ID" value="NZ_CP017707.1"/>
</dbReference>
<dbReference type="STRING" id="1108595.BKX93_20135"/>
<feature type="signal peptide" evidence="1">
    <location>
        <begin position="1"/>
        <end position="19"/>
    </location>
</feature>
<evidence type="ECO:0000313" key="3">
    <source>
        <dbReference type="Proteomes" id="UP000178776"/>
    </source>
</evidence>
<dbReference type="KEGG" id="cvc:BKX93_20135"/>
<gene>
    <name evidence="2" type="ORF">BKX93_20135</name>
</gene>
<sequence>MKRTLLASALLALALPASAKVYQFKDWAVACDNVRRCQANGAQAEDGDNPVSLLLTREAGPGGKLNAQLDVADPDDGKVGKLTLRVGKLKWANIGPEQVFSPAQTAQLLAAMLDADAVALADGKHQWTLSLAGLKAALLKMDDLQGRIGTPGALVKKGGKPESAVPAPQAPPLLVPQQPPAAKPGDQALLPAILKQLRAANKECWNELPDEEHPDTGLYRLSANQVLALRECGRGAYQGDYKVWISGDAPPFRPREIKLRGEDGKETFLMSAVFDKGVLSSYAKGRGIGDCGGGASWAWTGKDFQLMSAQEAPQCRGIPGGVSLRTWVTRQK</sequence>
<evidence type="ECO:0000313" key="2">
    <source>
        <dbReference type="EMBL" id="AOZ52076.1"/>
    </source>
</evidence>
<dbReference type="EMBL" id="CP017707">
    <property type="protein sequence ID" value="AOZ52076.1"/>
    <property type="molecule type" value="Genomic_DNA"/>
</dbReference>
<dbReference type="Proteomes" id="UP000178776">
    <property type="component" value="Chromosome"/>
</dbReference>
<accession>A0A1D9LLC5</accession>
<reference evidence="2 3" key="1">
    <citation type="submission" date="2016-10" db="EMBL/GenBank/DDBJ databases">
        <title>Chromobacterium muskegensis sp. nov., an insecticidal bacterium isolated from Sphagnum bogs.</title>
        <authorList>
            <person name="Sparks M.E."/>
            <person name="Blackburn M.B."/>
            <person name="Gundersen-Rindal D.E."/>
            <person name="Mitchell A."/>
            <person name="Farrar R."/>
            <person name="Kuhar D."/>
        </authorList>
    </citation>
    <scope>NUCLEOTIDE SEQUENCE [LARGE SCALE GENOMIC DNA]</scope>
    <source>
        <strain evidence="2 3">21-1</strain>
    </source>
</reference>
<feature type="chain" id="PRO_5009443262" description="DUF1176 domain-containing protein" evidence="1">
    <location>
        <begin position="20"/>
        <end position="332"/>
    </location>
</feature>
<keyword evidence="1" id="KW-0732">Signal</keyword>
<dbReference type="GeneID" id="68843514"/>
<proteinExistence type="predicted"/>
<dbReference type="Pfam" id="PF06674">
    <property type="entry name" value="DUF1176"/>
    <property type="match status" value="1"/>
</dbReference>
<evidence type="ECO:0008006" key="4">
    <source>
        <dbReference type="Google" id="ProtNLM"/>
    </source>
</evidence>
<protein>
    <recommendedName>
        <fullName evidence="4">DUF1176 domain-containing protein</fullName>
    </recommendedName>
</protein>
<evidence type="ECO:0000256" key="1">
    <source>
        <dbReference type="SAM" id="SignalP"/>
    </source>
</evidence>
<organism evidence="2 3">
    <name type="scientific">Chromobacterium vaccinii</name>
    <dbReference type="NCBI Taxonomy" id="1108595"/>
    <lineage>
        <taxon>Bacteria</taxon>
        <taxon>Pseudomonadati</taxon>
        <taxon>Pseudomonadota</taxon>
        <taxon>Betaproteobacteria</taxon>
        <taxon>Neisseriales</taxon>
        <taxon>Chromobacteriaceae</taxon>
        <taxon>Chromobacterium</taxon>
    </lineage>
</organism>
<dbReference type="AlphaFoldDB" id="A0A1D9LLC5"/>
<dbReference type="InterPro" id="IPR009560">
    <property type="entry name" value="DUF1176"/>
</dbReference>
<name>A0A1D9LLC5_9NEIS</name>